<evidence type="ECO:0000313" key="6">
    <source>
        <dbReference type="EMBL" id="EEP60609.1"/>
    </source>
</evidence>
<dbReference type="Pfam" id="PF03819">
    <property type="entry name" value="MazG"/>
    <property type="match status" value="1"/>
</dbReference>
<organism evidence="6 7">
    <name type="scientific">Sulfurihydrogenibium yellowstonense SS-5</name>
    <dbReference type="NCBI Taxonomy" id="432331"/>
    <lineage>
        <taxon>Bacteria</taxon>
        <taxon>Pseudomonadati</taxon>
        <taxon>Aquificota</taxon>
        <taxon>Aquificia</taxon>
        <taxon>Aquificales</taxon>
        <taxon>Hydrogenothermaceae</taxon>
        <taxon>Sulfurihydrogenibium</taxon>
    </lineage>
</organism>
<dbReference type="InterPro" id="IPR048011">
    <property type="entry name" value="NTP-PPase_MazG-like_C"/>
</dbReference>
<dbReference type="EC" id="3.6.1.8" evidence="3"/>
<dbReference type="CDD" id="cd11528">
    <property type="entry name" value="NTP-PPase_MazG_Nterm"/>
    <property type="match status" value="1"/>
</dbReference>
<dbReference type="GO" id="GO:0046047">
    <property type="term" value="P:TTP catabolic process"/>
    <property type="evidence" value="ECO:0007669"/>
    <property type="project" value="TreeGrafter"/>
</dbReference>
<gene>
    <name evidence="6" type="ORF">SULYE_0885</name>
</gene>
<dbReference type="GO" id="GO:0047693">
    <property type="term" value="F:ATP diphosphatase activity"/>
    <property type="evidence" value="ECO:0007669"/>
    <property type="project" value="UniProtKB-EC"/>
</dbReference>
<dbReference type="NCBIfam" id="NF007113">
    <property type="entry name" value="PRK09562.1"/>
    <property type="match status" value="1"/>
</dbReference>
<reference evidence="6 7" key="1">
    <citation type="submission" date="2009-04" db="EMBL/GenBank/DDBJ databases">
        <authorList>
            <person name="Reysenbach A.-L."/>
            <person name="Heidelberg J.F."/>
            <person name="Nelson W.C."/>
        </authorList>
    </citation>
    <scope>NUCLEOTIDE SEQUENCE [LARGE SCALE GENOMIC DNA]</scope>
    <source>
        <strain evidence="6 7">SS-5</strain>
    </source>
</reference>
<name>C4FJY5_9AQUI</name>
<dbReference type="SUPFAM" id="SSF101386">
    <property type="entry name" value="all-alpha NTP pyrophosphatases"/>
    <property type="match status" value="2"/>
</dbReference>
<dbReference type="FunFam" id="1.10.287.1080:FF:000001">
    <property type="entry name" value="Nucleoside triphosphate pyrophosphohydrolase"/>
    <property type="match status" value="1"/>
</dbReference>
<dbReference type="InterPro" id="IPR011551">
    <property type="entry name" value="NTP_PyrPHydrolase_MazG"/>
</dbReference>
<keyword evidence="7" id="KW-1185">Reference proteome</keyword>
<evidence type="ECO:0000259" key="5">
    <source>
        <dbReference type="Pfam" id="PF03819"/>
    </source>
</evidence>
<dbReference type="GO" id="GO:0046081">
    <property type="term" value="P:dUTP catabolic process"/>
    <property type="evidence" value="ECO:0007669"/>
    <property type="project" value="TreeGrafter"/>
</dbReference>
<evidence type="ECO:0000256" key="4">
    <source>
        <dbReference type="ARBA" id="ARBA00074799"/>
    </source>
</evidence>
<comment type="similarity">
    <text evidence="2">Belongs to the nucleoside triphosphate pyrophosphohydrolase family.</text>
</comment>
<dbReference type="Proteomes" id="UP000005540">
    <property type="component" value="Unassembled WGS sequence"/>
</dbReference>
<evidence type="ECO:0000256" key="1">
    <source>
        <dbReference type="ARBA" id="ARBA00052141"/>
    </source>
</evidence>
<dbReference type="OrthoDB" id="9808939at2"/>
<dbReference type="NCBIfam" id="TIGR00444">
    <property type="entry name" value="mazG"/>
    <property type="match status" value="1"/>
</dbReference>
<dbReference type="GO" id="GO:0046052">
    <property type="term" value="P:UTP catabolic process"/>
    <property type="evidence" value="ECO:0007669"/>
    <property type="project" value="TreeGrafter"/>
</dbReference>
<dbReference type="AlphaFoldDB" id="C4FJY5"/>
<comment type="catalytic activity">
    <reaction evidence="1">
        <text>ATP + H2O = AMP + diphosphate + H(+)</text>
        <dbReference type="Rhea" id="RHEA:14245"/>
        <dbReference type="ChEBI" id="CHEBI:15377"/>
        <dbReference type="ChEBI" id="CHEBI:15378"/>
        <dbReference type="ChEBI" id="CHEBI:30616"/>
        <dbReference type="ChEBI" id="CHEBI:33019"/>
        <dbReference type="ChEBI" id="CHEBI:456215"/>
        <dbReference type="EC" id="3.6.1.8"/>
    </reaction>
</comment>
<sequence length="254" mass="30134">MECREEGKKFQELVEIVQRLRKECPWDREQTNQSIKNNLIEEAYELLEAIEENDDEKMIEELGDVLLQVVFNSQIKKDEGRFDVVVVTDRLIKKLINRHPHVFGESEAKNAEEVLKQWHQIKQEEKSSILEGIPKRMPALLRSYKVQDRMAKVGFEWENINDVWEKVFEEIQELKEAKTYEEKVHEFGDILTALVNLARFLKIDPEEALHLATDRSIRRFNYIEQKAKQQGKKLEEMSLEEMDRYWNESKGVVG</sequence>
<dbReference type="InterPro" id="IPR048015">
    <property type="entry name" value="NTP-PPase_MazG-like_N"/>
</dbReference>
<dbReference type="Gene3D" id="1.10.287.1080">
    <property type="entry name" value="MazG-like"/>
    <property type="match status" value="2"/>
</dbReference>
<dbReference type="GO" id="GO:0046076">
    <property type="term" value="P:dTTP catabolic process"/>
    <property type="evidence" value="ECO:0007669"/>
    <property type="project" value="TreeGrafter"/>
</dbReference>
<feature type="domain" description="NTP pyrophosphohydrolase MazG-like" evidence="5">
    <location>
        <begin position="30"/>
        <end position="103"/>
    </location>
</feature>
<dbReference type="EMBL" id="ABZS01000073">
    <property type="protein sequence ID" value="EEP60609.1"/>
    <property type="molecule type" value="Genomic_DNA"/>
</dbReference>
<evidence type="ECO:0000256" key="3">
    <source>
        <dbReference type="ARBA" id="ARBA00066372"/>
    </source>
</evidence>
<protein>
    <recommendedName>
        <fullName evidence="4">Nucleoside triphosphate pyrophosphohydrolase</fullName>
        <ecNumber evidence="3">3.6.1.8</ecNumber>
    </recommendedName>
</protein>
<dbReference type="CDD" id="cd11529">
    <property type="entry name" value="NTP-PPase_MazG_Cterm"/>
    <property type="match status" value="1"/>
</dbReference>
<comment type="caution">
    <text evidence="6">The sequence shown here is derived from an EMBL/GenBank/DDBJ whole genome shotgun (WGS) entry which is preliminary data.</text>
</comment>
<dbReference type="PANTHER" id="PTHR30522:SF0">
    <property type="entry name" value="NUCLEOSIDE TRIPHOSPHATE PYROPHOSPHOHYDROLASE"/>
    <property type="match status" value="1"/>
</dbReference>
<dbReference type="FunFam" id="1.10.287.1080:FF:000003">
    <property type="entry name" value="Nucleoside triphosphate pyrophosphohydrolase"/>
    <property type="match status" value="1"/>
</dbReference>
<dbReference type="RefSeq" id="WP_007546795.1">
    <property type="nucleotide sequence ID" value="NZ_ABZS01000073.1"/>
</dbReference>
<dbReference type="InterPro" id="IPR004518">
    <property type="entry name" value="MazG-like_dom"/>
</dbReference>
<dbReference type="GO" id="GO:0006950">
    <property type="term" value="P:response to stress"/>
    <property type="evidence" value="ECO:0007669"/>
    <property type="project" value="UniProtKB-ARBA"/>
</dbReference>
<evidence type="ECO:0000313" key="7">
    <source>
        <dbReference type="Proteomes" id="UP000005540"/>
    </source>
</evidence>
<dbReference type="GO" id="GO:0046061">
    <property type="term" value="P:dATP catabolic process"/>
    <property type="evidence" value="ECO:0007669"/>
    <property type="project" value="TreeGrafter"/>
</dbReference>
<evidence type="ECO:0000256" key="2">
    <source>
        <dbReference type="ARBA" id="ARBA00061115"/>
    </source>
</evidence>
<accession>C4FJY5</accession>
<dbReference type="PANTHER" id="PTHR30522">
    <property type="entry name" value="NUCLEOSIDE TRIPHOSPHATE PYROPHOSPHOHYDROLASE"/>
    <property type="match status" value="1"/>
</dbReference>
<dbReference type="GO" id="GO:0006203">
    <property type="term" value="P:dGTP catabolic process"/>
    <property type="evidence" value="ECO:0007669"/>
    <property type="project" value="TreeGrafter"/>
</dbReference>
<proteinExistence type="inferred from homology"/>